<evidence type="ECO:0000259" key="2">
    <source>
        <dbReference type="Pfam" id="PF20502"/>
    </source>
</evidence>
<dbReference type="InterPro" id="IPR046803">
    <property type="entry name" value="DNAPKcs_CC1-2"/>
</dbReference>
<reference evidence="3 4" key="1">
    <citation type="journal article" date="2020" name="Cell">
        <title>Large-Scale Comparative Analyses of Tick Genomes Elucidate Their Genetic Diversity and Vector Capacities.</title>
        <authorList>
            <consortium name="Tick Genome and Microbiome Consortium (TIGMIC)"/>
            <person name="Jia N."/>
            <person name="Wang J."/>
            <person name="Shi W."/>
            <person name="Du L."/>
            <person name="Sun Y."/>
            <person name="Zhan W."/>
            <person name="Jiang J.F."/>
            <person name="Wang Q."/>
            <person name="Zhang B."/>
            <person name="Ji P."/>
            <person name="Bell-Sakyi L."/>
            <person name="Cui X.M."/>
            <person name="Yuan T.T."/>
            <person name="Jiang B.G."/>
            <person name="Yang W.F."/>
            <person name="Lam T.T."/>
            <person name="Chang Q.C."/>
            <person name="Ding S.J."/>
            <person name="Wang X.J."/>
            <person name="Zhu J.G."/>
            <person name="Ruan X.D."/>
            <person name="Zhao L."/>
            <person name="Wei J.T."/>
            <person name="Ye R.Z."/>
            <person name="Que T.C."/>
            <person name="Du C.H."/>
            <person name="Zhou Y.H."/>
            <person name="Cheng J.X."/>
            <person name="Dai P.F."/>
            <person name="Guo W.B."/>
            <person name="Han X.H."/>
            <person name="Huang E.J."/>
            <person name="Li L.F."/>
            <person name="Wei W."/>
            <person name="Gao Y.C."/>
            <person name="Liu J.Z."/>
            <person name="Shao H.Z."/>
            <person name="Wang X."/>
            <person name="Wang C.C."/>
            <person name="Yang T.C."/>
            <person name="Huo Q.B."/>
            <person name="Li W."/>
            <person name="Chen H.Y."/>
            <person name="Chen S.E."/>
            <person name="Zhou L.G."/>
            <person name="Ni X.B."/>
            <person name="Tian J.H."/>
            <person name="Sheng Y."/>
            <person name="Liu T."/>
            <person name="Pan Y.S."/>
            <person name="Xia L.Y."/>
            <person name="Li J."/>
            <person name="Zhao F."/>
            <person name="Cao W.C."/>
        </authorList>
    </citation>
    <scope>NUCLEOTIDE SEQUENCE [LARGE SCALE GENOMIC DNA]</scope>
    <source>
        <strain evidence="3">HaeL-2018</strain>
    </source>
</reference>
<dbReference type="Proteomes" id="UP000821853">
    <property type="component" value="Chromosome 3"/>
</dbReference>
<accession>A0A9J6G1C4</accession>
<comment type="caution">
    <text evidence="3">The sequence shown here is derived from an EMBL/GenBank/DDBJ whole genome shotgun (WGS) entry which is preliminary data.</text>
</comment>
<feature type="domain" description="DNA-dependent protein kinase catalytic subunit CC1/2" evidence="2">
    <location>
        <begin position="42"/>
        <end position="187"/>
    </location>
</feature>
<evidence type="ECO:0000313" key="3">
    <source>
        <dbReference type="EMBL" id="KAH9372214.1"/>
    </source>
</evidence>
<keyword evidence="4" id="KW-1185">Reference proteome</keyword>
<sequence length="248" mass="26825">MWSPFSHDALEASCSWEHECVTPRNLTPPAARTAVQKRPRFWSKVRCSLTVRLFHLLTVWMEAAPESMASVADPFWETEAFWKCCVLCVLLPLEAGYDLADLEVANELPHEMLRFLRQVSCTRPALLSSGLAPALAALVAERPECGLEQVLRLRLDGPELSSQEGGGLLRLTGLVSGYCLLAQLGVVEAGREEWARAPIAAVAHWLAAPAGTPNAPGPGARPPPPAAGHGPGRWREWGCSGFKGGGYP</sequence>
<dbReference type="VEuPathDB" id="VectorBase:HLOH_049958"/>
<name>A0A9J6G1C4_HAELO</name>
<evidence type="ECO:0000313" key="4">
    <source>
        <dbReference type="Proteomes" id="UP000821853"/>
    </source>
</evidence>
<feature type="region of interest" description="Disordered" evidence="1">
    <location>
        <begin position="212"/>
        <end position="248"/>
    </location>
</feature>
<feature type="compositionally biased region" description="Pro residues" evidence="1">
    <location>
        <begin position="215"/>
        <end position="226"/>
    </location>
</feature>
<evidence type="ECO:0000256" key="1">
    <source>
        <dbReference type="SAM" id="MobiDB-lite"/>
    </source>
</evidence>
<dbReference type="AlphaFoldDB" id="A0A9J6G1C4"/>
<protein>
    <recommendedName>
        <fullName evidence="2">DNA-dependent protein kinase catalytic subunit CC1/2 domain-containing protein</fullName>
    </recommendedName>
</protein>
<proteinExistence type="predicted"/>
<gene>
    <name evidence="3" type="ORF">HPB48_003421</name>
</gene>
<dbReference type="OrthoDB" id="6426014at2759"/>
<dbReference type="Pfam" id="PF20502">
    <property type="entry name" value="DNAPKcs_CC1-2"/>
    <property type="match status" value="1"/>
</dbReference>
<organism evidence="3 4">
    <name type="scientific">Haemaphysalis longicornis</name>
    <name type="common">Bush tick</name>
    <dbReference type="NCBI Taxonomy" id="44386"/>
    <lineage>
        <taxon>Eukaryota</taxon>
        <taxon>Metazoa</taxon>
        <taxon>Ecdysozoa</taxon>
        <taxon>Arthropoda</taxon>
        <taxon>Chelicerata</taxon>
        <taxon>Arachnida</taxon>
        <taxon>Acari</taxon>
        <taxon>Parasitiformes</taxon>
        <taxon>Ixodida</taxon>
        <taxon>Ixodoidea</taxon>
        <taxon>Ixodidae</taxon>
        <taxon>Haemaphysalinae</taxon>
        <taxon>Haemaphysalis</taxon>
    </lineage>
</organism>
<dbReference type="EMBL" id="JABSTR010000005">
    <property type="protein sequence ID" value="KAH9372214.1"/>
    <property type="molecule type" value="Genomic_DNA"/>
</dbReference>